<dbReference type="Proteomes" id="UP000075243">
    <property type="component" value="Unassembled WGS sequence"/>
</dbReference>
<dbReference type="Gramene" id="C.cajan_31546.t">
    <property type="protein sequence ID" value="C.cajan_31546.t"/>
    <property type="gene ID" value="C.cajan_31546"/>
</dbReference>
<keyword evidence="2" id="KW-1185">Reference proteome</keyword>
<organism evidence="1 2">
    <name type="scientific">Cajanus cajan</name>
    <name type="common">Pigeon pea</name>
    <name type="synonym">Cajanus indicus</name>
    <dbReference type="NCBI Taxonomy" id="3821"/>
    <lineage>
        <taxon>Eukaryota</taxon>
        <taxon>Viridiplantae</taxon>
        <taxon>Streptophyta</taxon>
        <taxon>Embryophyta</taxon>
        <taxon>Tracheophyta</taxon>
        <taxon>Spermatophyta</taxon>
        <taxon>Magnoliopsida</taxon>
        <taxon>eudicotyledons</taxon>
        <taxon>Gunneridae</taxon>
        <taxon>Pentapetalae</taxon>
        <taxon>rosids</taxon>
        <taxon>fabids</taxon>
        <taxon>Fabales</taxon>
        <taxon>Fabaceae</taxon>
        <taxon>Papilionoideae</taxon>
        <taxon>50 kb inversion clade</taxon>
        <taxon>NPAAA clade</taxon>
        <taxon>indigoferoid/millettioid clade</taxon>
        <taxon>Phaseoleae</taxon>
        <taxon>Cajanus</taxon>
    </lineage>
</organism>
<dbReference type="CDD" id="cd09272">
    <property type="entry name" value="RNase_HI_RT_Ty1"/>
    <property type="match status" value="1"/>
</dbReference>
<sequence length="213" mass="23758">MLGCKPAETPAELNVKLEKREDEGSVDGTMFRQIVGSLRFICHSRPEIAFSVGLVSRFMGDPRQSHLVATKRIMTYGNEHDCKSGGSPISWSSKKQTVVALSTCEVEYIAACAAACQALWISSLLKELTVFTGEAVDLLVDSKSAIDLAKNPVSHGRSKHIDTKFHFLRDQVSKGRIRLQHCRSEKQLADIMTKSMKSERFKELREFLNVVSL</sequence>
<evidence type="ECO:0000313" key="1">
    <source>
        <dbReference type="EMBL" id="KYP46991.1"/>
    </source>
</evidence>
<reference evidence="1" key="1">
    <citation type="journal article" date="2012" name="Nat. Biotechnol.">
        <title>Draft genome sequence of pigeonpea (Cajanus cajan), an orphan legume crop of resource-poor farmers.</title>
        <authorList>
            <person name="Varshney R.K."/>
            <person name="Chen W."/>
            <person name="Li Y."/>
            <person name="Bharti A.K."/>
            <person name="Saxena R.K."/>
            <person name="Schlueter J.A."/>
            <person name="Donoghue M.T."/>
            <person name="Azam S."/>
            <person name="Fan G."/>
            <person name="Whaley A.M."/>
            <person name="Farmer A.D."/>
            <person name="Sheridan J."/>
            <person name="Iwata A."/>
            <person name="Tuteja R."/>
            <person name="Penmetsa R.V."/>
            <person name="Wu W."/>
            <person name="Upadhyaya H.D."/>
            <person name="Yang S.P."/>
            <person name="Shah T."/>
            <person name="Saxena K.B."/>
            <person name="Michael T."/>
            <person name="McCombie W.R."/>
            <person name="Yang B."/>
            <person name="Zhang G."/>
            <person name="Yang H."/>
            <person name="Wang J."/>
            <person name="Spillane C."/>
            <person name="Cook D.R."/>
            <person name="May G.D."/>
            <person name="Xu X."/>
            <person name="Jackson S.A."/>
        </authorList>
    </citation>
    <scope>NUCLEOTIDE SEQUENCE [LARGE SCALE GENOMIC DNA]</scope>
</reference>
<name>A0A151RWR0_CAJCA</name>
<gene>
    <name evidence="1" type="ORF">KK1_031360</name>
</gene>
<proteinExistence type="predicted"/>
<accession>A0A151RWR0</accession>
<dbReference type="PANTHER" id="PTHR11439">
    <property type="entry name" value="GAG-POL-RELATED RETROTRANSPOSON"/>
    <property type="match status" value="1"/>
</dbReference>
<evidence type="ECO:0000313" key="2">
    <source>
        <dbReference type="Proteomes" id="UP000075243"/>
    </source>
</evidence>
<dbReference type="EMBL" id="KQ483540">
    <property type="protein sequence ID" value="KYP46991.1"/>
    <property type="molecule type" value="Genomic_DNA"/>
</dbReference>
<dbReference type="PANTHER" id="PTHR11439:SF515">
    <property type="entry name" value="GAG-POL POLYPROTEIN"/>
    <property type="match status" value="1"/>
</dbReference>
<protein>
    <submittedName>
        <fullName evidence="1">Retrovirus-related Pol polyprotein from transposon TNT 1-94</fullName>
    </submittedName>
</protein>
<dbReference type="STRING" id="3821.A0A151RWR0"/>
<dbReference type="OMA" id="NEHDCKS"/>
<dbReference type="AlphaFoldDB" id="A0A151RWR0"/>